<dbReference type="OrthoDB" id="1680908at2"/>
<evidence type="ECO:0000313" key="3">
    <source>
        <dbReference type="Proteomes" id="UP000192738"/>
    </source>
</evidence>
<organism evidence="2 3">
    <name type="scientific">Sporomusa malonica</name>
    <dbReference type="NCBI Taxonomy" id="112901"/>
    <lineage>
        <taxon>Bacteria</taxon>
        <taxon>Bacillati</taxon>
        <taxon>Bacillota</taxon>
        <taxon>Negativicutes</taxon>
        <taxon>Selenomonadales</taxon>
        <taxon>Sporomusaceae</taxon>
        <taxon>Sporomusa</taxon>
    </lineage>
</organism>
<proteinExistence type="predicted"/>
<dbReference type="AlphaFoldDB" id="A0A1W2E9N9"/>
<dbReference type="EMBL" id="FWXI01000022">
    <property type="protein sequence ID" value="SMD06503.1"/>
    <property type="molecule type" value="Genomic_DNA"/>
</dbReference>
<reference evidence="2 3" key="1">
    <citation type="submission" date="2017-04" db="EMBL/GenBank/DDBJ databases">
        <authorList>
            <person name="Afonso C.L."/>
            <person name="Miller P.J."/>
            <person name="Scott M.A."/>
            <person name="Spackman E."/>
            <person name="Goraichik I."/>
            <person name="Dimitrov K.M."/>
            <person name="Suarez D.L."/>
            <person name="Swayne D.E."/>
        </authorList>
    </citation>
    <scope>NUCLEOTIDE SEQUENCE [LARGE SCALE GENOMIC DNA]</scope>
    <source>
        <strain evidence="2 3">DSM 5090</strain>
    </source>
</reference>
<accession>A0A1W2E9N9</accession>
<dbReference type="InterPro" id="IPR007445">
    <property type="entry name" value="PilO"/>
</dbReference>
<dbReference type="InterPro" id="IPR014717">
    <property type="entry name" value="Transl_elong_EF1B/ribsomal_bS6"/>
</dbReference>
<protein>
    <submittedName>
        <fullName evidence="2">Type IV pilus assembly protein PilO</fullName>
    </submittedName>
</protein>
<feature type="transmembrane region" description="Helical" evidence="1">
    <location>
        <begin position="12"/>
        <end position="31"/>
    </location>
</feature>
<dbReference type="RefSeq" id="WP_084577716.1">
    <property type="nucleotide sequence ID" value="NZ_CP155572.1"/>
</dbReference>
<evidence type="ECO:0000313" key="2">
    <source>
        <dbReference type="EMBL" id="SMD06503.1"/>
    </source>
</evidence>
<keyword evidence="1" id="KW-0472">Membrane</keyword>
<dbReference type="STRING" id="112901.SAMN04488500_12281"/>
<dbReference type="Pfam" id="PF04350">
    <property type="entry name" value="PilO"/>
    <property type="match status" value="1"/>
</dbReference>
<keyword evidence="3" id="KW-1185">Reference proteome</keyword>
<dbReference type="GO" id="GO:0043683">
    <property type="term" value="P:type IV pilus assembly"/>
    <property type="evidence" value="ECO:0007669"/>
    <property type="project" value="InterPro"/>
</dbReference>
<keyword evidence="1" id="KW-1133">Transmembrane helix</keyword>
<dbReference type="PANTHER" id="PTHR39555">
    <property type="entry name" value="FIMBRIAL ASSEMBLY PROTEIN PILO-LIKE PROTEIN-RELATED"/>
    <property type="match status" value="1"/>
</dbReference>
<dbReference type="Proteomes" id="UP000192738">
    <property type="component" value="Unassembled WGS sequence"/>
</dbReference>
<dbReference type="PANTHER" id="PTHR39555:SF1">
    <property type="entry name" value="TYPE IV PILUS INNER MEMBRANE COMPONENT PILO"/>
    <property type="match status" value="1"/>
</dbReference>
<dbReference type="GO" id="GO:0043107">
    <property type="term" value="P:type IV pilus-dependent motility"/>
    <property type="evidence" value="ECO:0007669"/>
    <property type="project" value="InterPro"/>
</dbReference>
<name>A0A1W2E9N9_9FIRM</name>
<evidence type="ECO:0000256" key="1">
    <source>
        <dbReference type="SAM" id="Phobius"/>
    </source>
</evidence>
<dbReference type="Gene3D" id="3.30.70.60">
    <property type="match status" value="1"/>
</dbReference>
<gene>
    <name evidence="2" type="ORF">SAMN04488500_12281</name>
</gene>
<sequence length="198" mass="21871">MNISWTKLSIKHKSMVFAGGLLITFWLYYFYIIEGQNQRLADLTAQLQVEKQKLAIIQGFSRNHPDPATYLAELGKKSVQAEAMLPNQPDLGGLLSQIEQATKTCGLQLVEIKPASPLAKAGYREIPVEINIKGSFAQTADLLKKLEDIPRFNSLNHVIMNSRQGLLESKLVLIVYSFGVPAGTAGDKQAQTGQTDKK</sequence>
<keyword evidence="1" id="KW-0812">Transmembrane</keyword>